<dbReference type="EMBL" id="JAVDBT010000001">
    <property type="protein sequence ID" value="MDQ2064745.1"/>
    <property type="molecule type" value="Genomic_DNA"/>
</dbReference>
<name>A0ABU0VSN2_9RHOB</name>
<organism evidence="1 2">
    <name type="scientific">Pseudogemmobacter lacusdianii</name>
    <dbReference type="NCBI Taxonomy" id="3069608"/>
    <lineage>
        <taxon>Bacteria</taxon>
        <taxon>Pseudomonadati</taxon>
        <taxon>Pseudomonadota</taxon>
        <taxon>Alphaproteobacteria</taxon>
        <taxon>Rhodobacterales</taxon>
        <taxon>Paracoccaceae</taxon>
        <taxon>Pseudogemmobacter</taxon>
    </lineage>
</organism>
<comment type="caution">
    <text evidence="1">The sequence shown here is derived from an EMBL/GenBank/DDBJ whole genome shotgun (WGS) entry which is preliminary data.</text>
</comment>
<dbReference type="RefSeq" id="WP_306678172.1">
    <property type="nucleotide sequence ID" value="NZ_JAVDBT010000001.1"/>
</dbReference>
<accession>A0ABU0VSN2</accession>
<reference evidence="1 2" key="1">
    <citation type="submission" date="2023-08" db="EMBL/GenBank/DDBJ databases">
        <title>Characterization of two Paracoccaceae strains isolated from Phycosphere and proposal of Xinfangfangia lacusdiani sp. nov.</title>
        <authorList>
            <person name="Deng Y."/>
            <person name="Zhang Y.Q."/>
        </authorList>
    </citation>
    <scope>NUCLEOTIDE SEQUENCE [LARGE SCALE GENOMIC DNA]</scope>
    <source>
        <strain evidence="1 2">CPCC 101601</strain>
    </source>
</reference>
<evidence type="ECO:0000313" key="1">
    <source>
        <dbReference type="EMBL" id="MDQ2064745.1"/>
    </source>
</evidence>
<sequence>MRHDWVFDVLHDMLSYARRNDLPDLALHVERTLAAAEVEIAKADPPRRPARSETKH</sequence>
<evidence type="ECO:0000313" key="2">
    <source>
        <dbReference type="Proteomes" id="UP001239680"/>
    </source>
</evidence>
<proteinExistence type="predicted"/>
<gene>
    <name evidence="1" type="ORF">Q9295_00020</name>
</gene>
<keyword evidence="2" id="KW-1185">Reference proteome</keyword>
<protein>
    <submittedName>
        <fullName evidence="1">Uncharacterized protein</fullName>
    </submittedName>
</protein>
<dbReference type="Proteomes" id="UP001239680">
    <property type="component" value="Unassembled WGS sequence"/>
</dbReference>